<gene>
    <name evidence="1" type="ORF">FYJ37_06240</name>
</gene>
<evidence type="ECO:0000313" key="1">
    <source>
        <dbReference type="EMBL" id="MSS39957.1"/>
    </source>
</evidence>
<evidence type="ECO:0000313" key="2">
    <source>
        <dbReference type="Proteomes" id="UP000462363"/>
    </source>
</evidence>
<dbReference type="AlphaFoldDB" id="A0A844F8M4"/>
<proteinExistence type="predicted"/>
<sequence length="629" mass="72804">MTNIKINHTEIQFEEESLRITLCKEKTVWEWTDTYSPHLECEDGHLEFKDALSVRHKKVENGIGAGIRSTYRGFRIGERELPYAFETYVWIERTTEDVYFEWIPLCEEGIKVKAVYWPGEMAFEEKKENWYTLLNMQQGILIPNTWEVELGKIIFDGIFETAGGYMPWFAQVKARQGYIAICTTPWNAAYQAKHPAGGPYTHVGMRFEPSLGKMDYRRVVRYSLLSDCDYNDICKAYREYVKEQGRLRTLAEKAAQVPSVDRLIGCSFVHKGIKTYVSEGSDFFDKDAPDINNQLVSFAKREEEIRKLNAAGVKKLYMHLDGWAEPGYDNQHPDYMPACEAAGGWEKMRSLVDAMHECGYLFGIHDQYRDYYHSAPSYDDDYACMLPDGTIPQHQRWAGGPQSYLCGTQAPYYVKRNFKELKKNRIELDCAYLDVFTCNEGDECNNPRHRMTRKECYDARASCFNYLMSQGILPSSEEVSDWCIPSMVFSHYAPYDFMLREPGSPKYGVPVPLFNLVYHDCLIEPWMMEKVSDSEDYMLYALLNGGAPYVIRDGAYPNFDGSFEPDVKLTLDQDIERCKVVSELHEKVAKCEMVRHEMVGGDYEVQRTVFSDGTVVTVDFRNQVYEITR</sequence>
<protein>
    <recommendedName>
        <fullName evidence="3">Endo-alpha-N-acetylgalactosaminidase glycoside hydrolase</fullName>
    </recommendedName>
</protein>
<organism evidence="1 2">
    <name type="scientific">Clostridium scindens (strain JCM 10418 / VPI 12708)</name>
    <dbReference type="NCBI Taxonomy" id="29347"/>
    <lineage>
        <taxon>Bacteria</taxon>
        <taxon>Bacillati</taxon>
        <taxon>Bacillota</taxon>
        <taxon>Clostridia</taxon>
        <taxon>Lachnospirales</taxon>
        <taxon>Lachnospiraceae</taxon>
    </lineage>
</organism>
<dbReference type="CDD" id="cd14244">
    <property type="entry name" value="GH_101_like"/>
    <property type="match status" value="1"/>
</dbReference>
<dbReference type="Proteomes" id="UP000462363">
    <property type="component" value="Unassembled WGS sequence"/>
</dbReference>
<evidence type="ECO:0008006" key="3">
    <source>
        <dbReference type="Google" id="ProtNLM"/>
    </source>
</evidence>
<dbReference type="Gene3D" id="3.20.20.80">
    <property type="entry name" value="Glycosidases"/>
    <property type="match status" value="1"/>
</dbReference>
<dbReference type="InterPro" id="IPR043751">
    <property type="entry name" value="DUF5696"/>
</dbReference>
<dbReference type="EMBL" id="VUMB01000010">
    <property type="protein sequence ID" value="MSS39957.1"/>
    <property type="molecule type" value="Genomic_DNA"/>
</dbReference>
<reference evidence="1 2" key="1">
    <citation type="submission" date="2019-08" db="EMBL/GenBank/DDBJ databases">
        <title>In-depth cultivation of the pig gut microbiome towards novel bacterial diversity and tailored functional studies.</title>
        <authorList>
            <person name="Wylensek D."/>
            <person name="Hitch T.C.A."/>
            <person name="Clavel T."/>
        </authorList>
    </citation>
    <scope>NUCLEOTIDE SEQUENCE [LARGE SCALE GENOMIC DNA]</scope>
    <source>
        <strain evidence="1 2">BL-389-WT-3D</strain>
    </source>
</reference>
<name>A0A844F8M4_CLOSV</name>
<comment type="caution">
    <text evidence="1">The sequence shown here is derived from an EMBL/GenBank/DDBJ whole genome shotgun (WGS) entry which is preliminary data.</text>
</comment>
<dbReference type="Pfam" id="PF18952">
    <property type="entry name" value="DUF5696"/>
    <property type="match status" value="1"/>
</dbReference>
<accession>A0A844F8M4</accession>
<dbReference type="GO" id="GO:0033926">
    <property type="term" value="F:endo-alpha-N-acetylgalactosaminidase activity"/>
    <property type="evidence" value="ECO:0007669"/>
    <property type="project" value="InterPro"/>
</dbReference>
<dbReference type="RefSeq" id="WP_154323029.1">
    <property type="nucleotide sequence ID" value="NZ_CAMAAA010000010.1"/>
</dbReference>
<dbReference type="InterPro" id="IPR025706">
    <property type="entry name" value="Endoa_GalNAc"/>
</dbReference>